<dbReference type="AlphaFoldDB" id="A0A2A2H6J3"/>
<dbReference type="PROSITE" id="PS50206">
    <property type="entry name" value="RHODANESE_3"/>
    <property type="match status" value="2"/>
</dbReference>
<organism evidence="3 4">
    <name type="scientific">Methanobacterium bryantii</name>
    <dbReference type="NCBI Taxonomy" id="2161"/>
    <lineage>
        <taxon>Archaea</taxon>
        <taxon>Methanobacteriati</taxon>
        <taxon>Methanobacteriota</taxon>
        <taxon>Methanomada group</taxon>
        <taxon>Methanobacteria</taxon>
        <taxon>Methanobacteriales</taxon>
        <taxon>Methanobacteriaceae</taxon>
        <taxon>Methanobacterium</taxon>
    </lineage>
</organism>
<evidence type="ECO:0000256" key="1">
    <source>
        <dbReference type="ARBA" id="ARBA00022737"/>
    </source>
</evidence>
<dbReference type="SMART" id="SM00450">
    <property type="entry name" value="RHOD"/>
    <property type="match status" value="2"/>
</dbReference>
<feature type="domain" description="Rhodanese" evidence="2">
    <location>
        <begin position="24"/>
        <end position="140"/>
    </location>
</feature>
<dbReference type="PANTHER" id="PTHR43855">
    <property type="entry name" value="THIOSULFATE SULFURTRANSFERASE"/>
    <property type="match status" value="1"/>
</dbReference>
<dbReference type="InterPro" id="IPR001763">
    <property type="entry name" value="Rhodanese-like_dom"/>
</dbReference>
<proteinExistence type="predicted"/>
<dbReference type="SUPFAM" id="SSF52821">
    <property type="entry name" value="Rhodanese/Cell cycle control phosphatase"/>
    <property type="match status" value="2"/>
</dbReference>
<name>A0A2A2H6J3_METBR</name>
<accession>A0A2A2H6J3</accession>
<dbReference type="Gene3D" id="3.40.250.10">
    <property type="entry name" value="Rhodanese-like domain"/>
    <property type="match status" value="2"/>
</dbReference>
<protein>
    <submittedName>
        <fullName evidence="3">Thiosulfate sulfurtransferase</fullName>
    </submittedName>
</protein>
<evidence type="ECO:0000313" key="4">
    <source>
        <dbReference type="Proteomes" id="UP000217784"/>
    </source>
</evidence>
<evidence type="ECO:0000313" key="3">
    <source>
        <dbReference type="EMBL" id="PAV05007.1"/>
    </source>
</evidence>
<dbReference type="PANTHER" id="PTHR43855:SF1">
    <property type="entry name" value="THIOSULFATE SULFURTRANSFERASE"/>
    <property type="match status" value="1"/>
</dbReference>
<gene>
    <name evidence="3" type="ORF">ASJ80_11940</name>
</gene>
<feature type="domain" description="Rhodanese" evidence="2">
    <location>
        <begin position="170"/>
        <end position="283"/>
    </location>
</feature>
<dbReference type="OrthoDB" id="10492at2157"/>
<dbReference type="RefSeq" id="WP_069584258.1">
    <property type="nucleotide sequence ID" value="NZ_LMVM01000012.1"/>
</dbReference>
<dbReference type="GO" id="GO:0016740">
    <property type="term" value="F:transferase activity"/>
    <property type="evidence" value="ECO:0007669"/>
    <property type="project" value="UniProtKB-KW"/>
</dbReference>
<keyword evidence="4" id="KW-1185">Reference proteome</keyword>
<dbReference type="Proteomes" id="UP000217784">
    <property type="component" value="Unassembled WGS sequence"/>
</dbReference>
<dbReference type="CDD" id="cd01449">
    <property type="entry name" value="TST_Repeat_2"/>
    <property type="match status" value="1"/>
</dbReference>
<dbReference type="CDD" id="cd01448">
    <property type="entry name" value="TST_Repeat_1"/>
    <property type="match status" value="1"/>
</dbReference>
<reference evidence="3 4" key="1">
    <citation type="journal article" date="2017" name="BMC Genomics">
        <title>Genomic analysis of methanogenic archaea reveals a shift towards energy conservation.</title>
        <authorList>
            <person name="Gilmore S.P."/>
            <person name="Henske J.K."/>
            <person name="Sexton J.A."/>
            <person name="Solomon K.V."/>
            <person name="Seppala S."/>
            <person name="Yoo J.I."/>
            <person name="Huyett L.M."/>
            <person name="Pressman A."/>
            <person name="Cogan J.Z."/>
            <person name="Kivenson V."/>
            <person name="Peng X."/>
            <person name="Tan Y."/>
            <person name="Valentine D.L."/>
            <person name="O'Malley M.A."/>
        </authorList>
    </citation>
    <scope>NUCLEOTIDE SEQUENCE [LARGE SCALE GENOMIC DNA]</scope>
    <source>
        <strain evidence="3 4">M.o.H.</strain>
    </source>
</reference>
<keyword evidence="3" id="KW-0808">Transferase</keyword>
<dbReference type="Pfam" id="PF00581">
    <property type="entry name" value="Rhodanese"/>
    <property type="match status" value="2"/>
</dbReference>
<dbReference type="EMBL" id="LMVM01000012">
    <property type="protein sequence ID" value="PAV05007.1"/>
    <property type="molecule type" value="Genomic_DNA"/>
</dbReference>
<sequence length="289" mass="33467">MNYPHLLGNSKVKWVDTEWLEDNLDNNLTIFDVQPDIHDYIKEHIHNAFYFNEWFLREMQGNNPARYIPHDAISTIFGKLGIRNDKPILFYTGKGSYSKKGDGWGQTMAAYSLVRFGHENVHILDGGIDKWKKEERGLTKVFPTVEESEFEAEVHDEYQIEYGEFKNIKDNDDVVVLDARPFKYYAGPSLWSKEGHIPGAKSLQAAAIMNPKNRQLLKPKDEIKSLVEEREVTPDKTVICYCGTGREATNLFLVFKWYLDYPDVRLYEGSITEWTQRDDNPTVTGPSPY</sequence>
<comment type="caution">
    <text evidence="3">The sequence shown here is derived from an EMBL/GenBank/DDBJ whole genome shotgun (WGS) entry which is preliminary data.</text>
</comment>
<dbReference type="InterPro" id="IPR036873">
    <property type="entry name" value="Rhodanese-like_dom_sf"/>
</dbReference>
<evidence type="ECO:0000259" key="2">
    <source>
        <dbReference type="PROSITE" id="PS50206"/>
    </source>
</evidence>
<dbReference type="InterPro" id="IPR051126">
    <property type="entry name" value="Thiosulfate_sulfurtransferase"/>
</dbReference>
<keyword evidence="1" id="KW-0677">Repeat</keyword>